<proteinExistence type="predicted"/>
<evidence type="ECO:0000313" key="3">
    <source>
        <dbReference type="Proteomes" id="UP000268014"/>
    </source>
</evidence>
<organism evidence="4">
    <name type="scientific">Haemonchus placei</name>
    <name type="common">Barber's pole worm</name>
    <dbReference type="NCBI Taxonomy" id="6290"/>
    <lineage>
        <taxon>Eukaryota</taxon>
        <taxon>Metazoa</taxon>
        <taxon>Ecdysozoa</taxon>
        <taxon>Nematoda</taxon>
        <taxon>Chromadorea</taxon>
        <taxon>Rhabditida</taxon>
        <taxon>Rhabditina</taxon>
        <taxon>Rhabditomorpha</taxon>
        <taxon>Strongyloidea</taxon>
        <taxon>Trichostrongylidae</taxon>
        <taxon>Haemonchus</taxon>
    </lineage>
</organism>
<feature type="chain" id="PRO_5043123505" evidence="1">
    <location>
        <begin position="24"/>
        <end position="145"/>
    </location>
</feature>
<keyword evidence="3" id="KW-1185">Reference proteome</keyword>
<evidence type="ECO:0000313" key="2">
    <source>
        <dbReference type="EMBL" id="VDO28144.1"/>
    </source>
</evidence>
<dbReference type="STRING" id="6290.A0A0N4W7P0"/>
<evidence type="ECO:0000256" key="1">
    <source>
        <dbReference type="SAM" id="SignalP"/>
    </source>
</evidence>
<evidence type="ECO:0000313" key="4">
    <source>
        <dbReference type="WBParaSite" id="HPLM_0000616401-mRNA-1"/>
    </source>
</evidence>
<dbReference type="EMBL" id="UZAF01016448">
    <property type="protein sequence ID" value="VDO28144.1"/>
    <property type="molecule type" value="Genomic_DNA"/>
</dbReference>
<protein>
    <submittedName>
        <fullName evidence="4">Thrombospondin type 1 domain protein</fullName>
    </submittedName>
</protein>
<gene>
    <name evidence="2" type="ORF">HPLM_LOCUS6156</name>
</gene>
<dbReference type="Proteomes" id="UP000268014">
    <property type="component" value="Unassembled WGS sequence"/>
</dbReference>
<feature type="signal peptide" evidence="1">
    <location>
        <begin position="1"/>
        <end position="23"/>
    </location>
</feature>
<keyword evidence="1" id="KW-0732">Signal</keyword>
<reference evidence="4" key="1">
    <citation type="submission" date="2017-02" db="UniProtKB">
        <authorList>
            <consortium name="WormBaseParasite"/>
        </authorList>
    </citation>
    <scope>IDENTIFICATION</scope>
</reference>
<dbReference type="OrthoDB" id="5789104at2759"/>
<accession>A0A0N4W7P0</accession>
<sequence>MSRCLLLVVALSIAIEAAGPSWGAWGLWSLECASCPGAVSRGRTRVCIPGDDLSTCSGSRIELEHCQNCTGQWSEWVDGEECSDTCGHCGRTTRTRQCVNAAGCPAPTCEGADNELSPTPCDSGEVCLFPRVACCEGVKVRGIVL</sequence>
<dbReference type="InterPro" id="IPR036383">
    <property type="entry name" value="TSP1_rpt_sf"/>
</dbReference>
<dbReference type="OMA" id="CPLEAEW"/>
<dbReference type="PANTHER" id="PTHR31507:SF3">
    <property type="entry name" value="TIL DOMAIN-CONTAINING PROTEIN"/>
    <property type="match status" value="1"/>
</dbReference>
<dbReference type="Gene3D" id="2.20.100.10">
    <property type="entry name" value="Thrombospondin type-1 (TSP1) repeat"/>
    <property type="match status" value="1"/>
</dbReference>
<dbReference type="PANTHER" id="PTHR31507">
    <property type="entry name" value="PROTEIN CBG15923"/>
    <property type="match status" value="1"/>
</dbReference>
<dbReference type="InterPro" id="IPR000884">
    <property type="entry name" value="TSP1_rpt"/>
</dbReference>
<dbReference type="AlphaFoldDB" id="A0A0N4W7P0"/>
<name>A0A0N4W7P0_HAEPC</name>
<dbReference type="WBParaSite" id="HPLM_0000616401-mRNA-1">
    <property type="protein sequence ID" value="HPLM_0000616401-mRNA-1"/>
    <property type="gene ID" value="HPLM_0000616401"/>
</dbReference>
<reference evidence="2 3" key="2">
    <citation type="submission" date="2018-11" db="EMBL/GenBank/DDBJ databases">
        <authorList>
            <consortium name="Pathogen Informatics"/>
        </authorList>
    </citation>
    <scope>NUCLEOTIDE SEQUENCE [LARGE SCALE GENOMIC DNA]</scope>
    <source>
        <strain evidence="2 3">MHpl1</strain>
    </source>
</reference>
<dbReference type="PROSITE" id="PS50092">
    <property type="entry name" value="TSP1"/>
    <property type="match status" value="1"/>
</dbReference>